<evidence type="ECO:0000256" key="9">
    <source>
        <dbReference type="SAM" id="MobiDB-lite"/>
    </source>
</evidence>
<dbReference type="CDD" id="cd00481">
    <property type="entry name" value="Ribosomal_L19e"/>
    <property type="match status" value="1"/>
</dbReference>
<dbReference type="GO" id="GO:0070180">
    <property type="term" value="F:large ribosomal subunit rRNA binding"/>
    <property type="evidence" value="ECO:0007669"/>
    <property type="project" value="UniProtKB-UniRule"/>
</dbReference>
<organism evidence="12">
    <name type="scientific">Archaeoglobus fulgidus</name>
    <dbReference type="NCBI Taxonomy" id="2234"/>
    <lineage>
        <taxon>Archaea</taxon>
        <taxon>Methanobacteriati</taxon>
        <taxon>Methanobacteriota</taxon>
        <taxon>Archaeoglobi</taxon>
        <taxon>Archaeoglobales</taxon>
        <taxon>Archaeoglobaceae</taxon>
        <taxon>Archaeoglobus</taxon>
    </lineage>
</organism>
<evidence type="ECO:0000313" key="11">
    <source>
        <dbReference type="EMBL" id="HET20741.1"/>
    </source>
</evidence>
<dbReference type="Pfam" id="PF25476">
    <property type="entry name" value="Ribosomal_L19e_C"/>
    <property type="match status" value="1"/>
</dbReference>
<dbReference type="Gene3D" id="1.10.1650.10">
    <property type="match status" value="1"/>
</dbReference>
<evidence type="ECO:0000256" key="7">
    <source>
        <dbReference type="HAMAP-Rule" id="MF_01475"/>
    </source>
</evidence>
<dbReference type="FunFam" id="1.10.1650.10:FF:000001">
    <property type="entry name" value="Ribosomal protein L19"/>
    <property type="match status" value="1"/>
</dbReference>
<dbReference type="GO" id="GO:0022625">
    <property type="term" value="C:cytosolic large ribosomal subunit"/>
    <property type="evidence" value="ECO:0007669"/>
    <property type="project" value="InterPro"/>
</dbReference>
<evidence type="ECO:0000256" key="4">
    <source>
        <dbReference type="ARBA" id="ARBA00022884"/>
    </source>
</evidence>
<dbReference type="PROSITE" id="PS00526">
    <property type="entry name" value="RIBOSOMAL_L19E"/>
    <property type="match status" value="1"/>
</dbReference>
<accession>A0A7C3REL8</accession>
<dbReference type="InterPro" id="IPR000196">
    <property type="entry name" value="Ribosomal_eL19_dom"/>
</dbReference>
<dbReference type="EMBL" id="DTLB01000052">
    <property type="protein sequence ID" value="HFW33160.1"/>
    <property type="molecule type" value="Genomic_DNA"/>
</dbReference>
<evidence type="ECO:0000256" key="3">
    <source>
        <dbReference type="ARBA" id="ARBA00022730"/>
    </source>
</evidence>
<dbReference type="EMBL" id="DSCQ01000019">
    <property type="protein sequence ID" value="HET20741.1"/>
    <property type="molecule type" value="Genomic_DNA"/>
</dbReference>
<reference evidence="12" key="1">
    <citation type="journal article" date="2020" name="mSystems">
        <title>Genome- and Community-Level Interaction Insights into Carbon Utilization and Element Cycling Functions of Hydrothermarchaeota in Hydrothermal Sediment.</title>
        <authorList>
            <person name="Zhou Z."/>
            <person name="Liu Y."/>
            <person name="Xu W."/>
            <person name="Pan J."/>
            <person name="Luo Z.H."/>
            <person name="Li M."/>
        </authorList>
    </citation>
    <scope>NUCLEOTIDE SEQUENCE [LARGE SCALE GENOMIC DNA]</scope>
    <source>
        <strain evidence="11">SpSt-12</strain>
        <strain evidence="13">SpSt-38</strain>
        <strain evidence="12">SpSt-87</strain>
    </source>
</reference>
<keyword evidence="6 7" id="KW-0687">Ribonucleoprotein</keyword>
<protein>
    <recommendedName>
        <fullName evidence="7">Large ribosomal subunit protein eL19</fullName>
    </recommendedName>
</protein>
<evidence type="ECO:0000256" key="8">
    <source>
        <dbReference type="RuleBase" id="RU000574"/>
    </source>
</evidence>
<keyword evidence="4 7" id="KW-0694">RNA-binding</keyword>
<evidence type="ECO:0000313" key="13">
    <source>
        <dbReference type="EMBL" id="HGF87270.1"/>
    </source>
</evidence>
<name>A0A7C3REL8_ARCFL</name>
<dbReference type="InterPro" id="IPR015972">
    <property type="entry name" value="Ribosomal_eL19_dom1"/>
</dbReference>
<dbReference type="GO" id="GO:0006412">
    <property type="term" value="P:translation"/>
    <property type="evidence" value="ECO:0007669"/>
    <property type="project" value="UniProtKB-UniRule"/>
</dbReference>
<comment type="subunit">
    <text evidence="2 7">Part of the 50S ribosomal subunit.</text>
</comment>
<keyword evidence="3 7" id="KW-0699">rRNA-binding</keyword>
<feature type="domain" description="Large ribosomal subunit protein eL19" evidence="10">
    <location>
        <begin position="3"/>
        <end position="146"/>
    </location>
</feature>
<evidence type="ECO:0000256" key="5">
    <source>
        <dbReference type="ARBA" id="ARBA00022980"/>
    </source>
</evidence>
<keyword evidence="5 7" id="KW-0689">Ribosomal protein</keyword>
<dbReference type="NCBIfam" id="NF006343">
    <property type="entry name" value="PRK08570.1"/>
    <property type="match status" value="1"/>
</dbReference>
<comment type="caution">
    <text evidence="12">The sequence shown here is derived from an EMBL/GenBank/DDBJ whole genome shotgun (WGS) entry which is preliminary data.</text>
</comment>
<dbReference type="PANTHER" id="PTHR10722">
    <property type="entry name" value="60S RIBOSOMAL PROTEIN L19"/>
    <property type="match status" value="1"/>
</dbReference>
<dbReference type="SUPFAM" id="SSF48140">
    <property type="entry name" value="Ribosomal protein L19 (L19e)"/>
    <property type="match status" value="1"/>
</dbReference>
<dbReference type="EMBL" id="DSQD01000071">
    <property type="protein sequence ID" value="HGF87270.1"/>
    <property type="molecule type" value="Genomic_DNA"/>
</dbReference>
<dbReference type="InterPro" id="IPR023638">
    <property type="entry name" value="Ribosomal_eL19_CS"/>
</dbReference>
<comment type="similarity">
    <text evidence="1 7 8">Belongs to the eukaryotic ribosomal protein eL19 family.</text>
</comment>
<dbReference type="SMART" id="SM01416">
    <property type="entry name" value="Ribosomal_L19e"/>
    <property type="match status" value="1"/>
</dbReference>
<evidence type="ECO:0000259" key="10">
    <source>
        <dbReference type="SMART" id="SM01416"/>
    </source>
</evidence>
<sequence length="147" mass="17132">MMDLSLQRRLAASILKCGENRVWFDPAALEDIATAATKQDIRELIEKGVIKRRPVNGVSRARINRRKLQKRKGRRRGHGSRKGAKGARMPRKRMWILRIRALRKALRQLKAEGVIDRSTYRLLYRKAKGGEFRSVAHLKSYVEQMKR</sequence>
<dbReference type="GO" id="GO:0003735">
    <property type="term" value="F:structural constituent of ribosome"/>
    <property type="evidence" value="ECO:0007669"/>
    <property type="project" value="InterPro"/>
</dbReference>
<evidence type="ECO:0000313" key="12">
    <source>
        <dbReference type="EMBL" id="HFW33160.1"/>
    </source>
</evidence>
<proteinExistence type="inferred from homology"/>
<gene>
    <name evidence="7" type="primary">rpl19e</name>
    <name evidence="11" type="ORF">ENN70_01240</name>
    <name evidence="13" type="ORF">ENR21_02350</name>
    <name evidence="12" type="ORF">ENW66_09485</name>
</gene>
<dbReference type="AlphaFoldDB" id="A0A7C3REL8"/>
<dbReference type="Gene3D" id="1.10.1200.240">
    <property type="match status" value="1"/>
</dbReference>
<dbReference type="InterPro" id="IPR039547">
    <property type="entry name" value="Ribosomal_eL19"/>
</dbReference>
<dbReference type="FunFam" id="1.10.1200.240:FF:000003">
    <property type="entry name" value="50S ribosomal protein L19e"/>
    <property type="match status" value="1"/>
</dbReference>
<dbReference type="HAMAP" id="MF_01475">
    <property type="entry name" value="Ribosomal_eL19"/>
    <property type="match status" value="1"/>
</dbReference>
<evidence type="ECO:0000256" key="1">
    <source>
        <dbReference type="ARBA" id="ARBA00011082"/>
    </source>
</evidence>
<comment type="function">
    <text evidence="7">Binds to the 23S rRNA.</text>
</comment>
<dbReference type="InterPro" id="IPR057259">
    <property type="entry name" value="Ribosomal_L19e"/>
</dbReference>
<dbReference type="InterPro" id="IPR057260">
    <property type="entry name" value="Ribosomal_L19e_C"/>
</dbReference>
<feature type="region of interest" description="Disordered" evidence="9">
    <location>
        <begin position="65"/>
        <end position="87"/>
    </location>
</feature>
<evidence type="ECO:0000256" key="2">
    <source>
        <dbReference type="ARBA" id="ARBA00011838"/>
    </source>
</evidence>
<evidence type="ECO:0000256" key="6">
    <source>
        <dbReference type="ARBA" id="ARBA00023274"/>
    </source>
</evidence>
<dbReference type="InterPro" id="IPR035970">
    <property type="entry name" value="60S_ribosomal_eL19_sf"/>
</dbReference>
<dbReference type="Pfam" id="PF01280">
    <property type="entry name" value="Ribosomal_L19e"/>
    <property type="match status" value="1"/>
</dbReference>